<feature type="repeat" description="ANK" evidence="3">
    <location>
        <begin position="373"/>
        <end position="405"/>
    </location>
</feature>
<accession>A0AAN8PTR6</accession>
<feature type="repeat" description="ANK" evidence="3">
    <location>
        <begin position="544"/>
        <end position="577"/>
    </location>
</feature>
<dbReference type="Pfam" id="PF12796">
    <property type="entry name" value="Ank_2"/>
    <property type="match status" value="4"/>
</dbReference>
<dbReference type="InterPro" id="IPR051165">
    <property type="entry name" value="Multifunctional_ANK_Repeat"/>
</dbReference>
<feature type="repeat" description="ANK" evidence="3">
    <location>
        <begin position="304"/>
        <end position="336"/>
    </location>
</feature>
<evidence type="ECO:0000259" key="4">
    <source>
        <dbReference type="PROSITE" id="PS50225"/>
    </source>
</evidence>
<evidence type="ECO:0000256" key="1">
    <source>
        <dbReference type="ARBA" id="ARBA00022737"/>
    </source>
</evidence>
<dbReference type="Pfam" id="PF07525">
    <property type="entry name" value="SOCS_box"/>
    <property type="match status" value="1"/>
</dbReference>
<keyword evidence="6" id="KW-1185">Reference proteome</keyword>
<dbReference type="PANTHER" id="PTHR24123:SF33">
    <property type="entry name" value="PROTEIN HOS4"/>
    <property type="match status" value="1"/>
</dbReference>
<dbReference type="SMART" id="SM00248">
    <property type="entry name" value="ANK"/>
    <property type="match status" value="13"/>
</dbReference>
<dbReference type="Proteomes" id="UP001347796">
    <property type="component" value="Unassembled WGS sequence"/>
</dbReference>
<protein>
    <recommendedName>
        <fullName evidence="4">SOCS box domain-containing protein</fullName>
    </recommendedName>
</protein>
<keyword evidence="1" id="KW-0677">Repeat</keyword>
<dbReference type="AlphaFoldDB" id="A0AAN8PTR6"/>
<feature type="domain" description="SOCS box" evidence="4">
    <location>
        <begin position="705"/>
        <end position="739"/>
    </location>
</feature>
<dbReference type="PROSITE" id="PS50297">
    <property type="entry name" value="ANK_REP_REGION"/>
    <property type="match status" value="4"/>
</dbReference>
<evidence type="ECO:0000313" key="5">
    <source>
        <dbReference type="EMBL" id="KAK6184003.1"/>
    </source>
</evidence>
<dbReference type="InterPro" id="IPR036770">
    <property type="entry name" value="Ankyrin_rpt-contain_sf"/>
</dbReference>
<evidence type="ECO:0000313" key="6">
    <source>
        <dbReference type="Proteomes" id="UP001347796"/>
    </source>
</evidence>
<proteinExistence type="predicted"/>
<sequence>MYTAYKKVRKEEKNMALSLDDFSSRLKSAVKANDENGVKELMDQQVATYAPVDKLKALKTECCVDALTNRNLSIVNLVFTKELVFDAGALNLYKNVKFMNVAIASDYADGVHFLHSQGLLLEHLEGMPWNALYRCVEFNKVEVLKYLLTVPGIDMNPNKDEPLLTLPARQGNLRCLNILLDSNAKHYINNKNKMDALSALGCCIRYYKGSEHLDCLKALTNAGADIDAVILNRTTPLLYAAEEDLPDVVLFLLNQGANRTPRVYGDHKLLHLLCKYSEKSPDVSRECVKNLIDSGADANEPSGCGETPVLLAVISGSVEIIKELLKAGCDVNKPNGESLRASVRQLSDDMTVEKVILKMLLDAGADVNLFDEDGVTPLMLAAQQRDVELIELFISLGAAVHACDVSGRSVCHYSLARAYGDTIKSKELLEIFVKEGVSFATSNPDVTLWHWIDPTPDIEFLKFLVNNGLEVHKIGSREENILHCLNHENFTEALMEYLLGIGVDINQQDKYGDTPLISAASDMKLDLLKYLVNIGCDMNIQNHEGQTALMVLGQGHNYLELLEILLKAGADTNLRDVKGQTFFQYYTANNISYQFENQHKELEFLLQNGCLPFIDIPNQDGDTLFTKVLSDIDAFPMLWFLITENCSLKNLPTTNCSIAPIFMTTDRVQNYEIFYESGAPRDQIKQHLFEEKSVENFDHFCNNLSLKSTCRRTIRGQLGLGIKEKVTKLNLPIALQDFMLLKDRIPSKCFSLIGLFKRDDSKFKLWYE</sequence>
<dbReference type="SUPFAM" id="SSF48403">
    <property type="entry name" value="Ankyrin repeat"/>
    <property type="match status" value="2"/>
</dbReference>
<reference evidence="5 6" key="1">
    <citation type="submission" date="2024-01" db="EMBL/GenBank/DDBJ databases">
        <title>The genome of the rayed Mediterranean limpet Patella caerulea (Linnaeus, 1758).</title>
        <authorList>
            <person name="Anh-Thu Weber A."/>
            <person name="Halstead-Nussloch G."/>
        </authorList>
    </citation>
    <scope>NUCLEOTIDE SEQUENCE [LARGE SCALE GENOMIC DNA]</scope>
    <source>
        <strain evidence="5">AATW-2023a</strain>
        <tissue evidence="5">Whole specimen</tissue>
    </source>
</reference>
<name>A0AAN8PTR6_PATCE</name>
<dbReference type="Gene3D" id="1.25.40.20">
    <property type="entry name" value="Ankyrin repeat-containing domain"/>
    <property type="match status" value="4"/>
</dbReference>
<dbReference type="PROSITE" id="PS50225">
    <property type="entry name" value="SOCS"/>
    <property type="match status" value="1"/>
</dbReference>
<organism evidence="5 6">
    <name type="scientific">Patella caerulea</name>
    <name type="common">Rayed Mediterranean limpet</name>
    <dbReference type="NCBI Taxonomy" id="87958"/>
    <lineage>
        <taxon>Eukaryota</taxon>
        <taxon>Metazoa</taxon>
        <taxon>Spiralia</taxon>
        <taxon>Lophotrochozoa</taxon>
        <taxon>Mollusca</taxon>
        <taxon>Gastropoda</taxon>
        <taxon>Patellogastropoda</taxon>
        <taxon>Patelloidea</taxon>
        <taxon>Patellidae</taxon>
        <taxon>Patella</taxon>
    </lineage>
</organism>
<dbReference type="InterPro" id="IPR001496">
    <property type="entry name" value="SOCS_box"/>
</dbReference>
<dbReference type="CDD" id="cd03587">
    <property type="entry name" value="SOCS"/>
    <property type="match status" value="1"/>
</dbReference>
<dbReference type="InterPro" id="IPR002110">
    <property type="entry name" value="Ankyrin_rpt"/>
</dbReference>
<comment type="caution">
    <text evidence="5">The sequence shown here is derived from an EMBL/GenBank/DDBJ whole genome shotgun (WGS) entry which is preliminary data.</text>
</comment>
<gene>
    <name evidence="5" type="ORF">SNE40_006554</name>
</gene>
<dbReference type="EMBL" id="JAZGQO010000006">
    <property type="protein sequence ID" value="KAK6184003.1"/>
    <property type="molecule type" value="Genomic_DNA"/>
</dbReference>
<dbReference type="SMART" id="SM00969">
    <property type="entry name" value="SOCS_box"/>
    <property type="match status" value="1"/>
</dbReference>
<dbReference type="PANTHER" id="PTHR24123">
    <property type="entry name" value="ANKYRIN REPEAT-CONTAINING"/>
    <property type="match status" value="1"/>
</dbReference>
<evidence type="ECO:0000256" key="3">
    <source>
        <dbReference type="PROSITE-ProRule" id="PRU00023"/>
    </source>
</evidence>
<dbReference type="Gene3D" id="1.10.750.20">
    <property type="entry name" value="SOCS box"/>
    <property type="match status" value="1"/>
</dbReference>
<keyword evidence="2 3" id="KW-0040">ANK repeat</keyword>
<evidence type="ECO:0000256" key="2">
    <source>
        <dbReference type="ARBA" id="ARBA00023043"/>
    </source>
</evidence>
<dbReference type="PROSITE" id="PS50088">
    <property type="entry name" value="ANK_REPEAT"/>
    <property type="match status" value="4"/>
</dbReference>
<feature type="repeat" description="ANK" evidence="3">
    <location>
        <begin position="511"/>
        <end position="543"/>
    </location>
</feature>